<feature type="compositionally biased region" description="Acidic residues" evidence="1">
    <location>
        <begin position="166"/>
        <end position="185"/>
    </location>
</feature>
<dbReference type="RefSeq" id="YP_010802512.1">
    <property type="nucleotide sequence ID" value="NC_077025.1"/>
</dbReference>
<feature type="compositionally biased region" description="Polar residues" evidence="1">
    <location>
        <begin position="150"/>
        <end position="159"/>
    </location>
</feature>
<dbReference type="EMBL" id="MK746083">
    <property type="protein sequence ID" value="QED40596.1"/>
    <property type="molecule type" value="Genomic_DNA"/>
</dbReference>
<dbReference type="InterPro" id="IPR036731">
    <property type="entry name" value="Tlp20_sf"/>
</dbReference>
<accession>A0A5B8YRV6</accession>
<evidence type="ECO:0000313" key="2">
    <source>
        <dbReference type="EMBL" id="QED40596.1"/>
    </source>
</evidence>
<name>A0A5B8YRV6_9ABAC</name>
<dbReference type="CDD" id="cd00235">
    <property type="entry name" value="TLP-20"/>
    <property type="match status" value="1"/>
</dbReference>
<reference evidence="2" key="1">
    <citation type="journal article" date="2019" name="Viruses">
        <title>A Novel Alphabaculovirus from the Soybean Looper, Chrysodeixis includens, that Produces Tetrahedral Occlusion Bodies and Encodes Two Copies of he65.</title>
        <authorList>
            <person name="Harrison R.L."/>
            <person name="Rowley D.L."/>
            <person name="Popham H.J.R."/>
        </authorList>
    </citation>
    <scope>NUCLEOTIDE SEQUENCE</scope>
    <source>
        <strain evidence="2">ChinNPV-1</strain>
    </source>
</reference>
<protein>
    <submittedName>
        <fullName evidence="2">TLP-20</fullName>
    </submittedName>
</protein>
<dbReference type="InterPro" id="IPR009092">
    <property type="entry name" value="Telokin-like_Tlp20_baculovir"/>
</dbReference>
<evidence type="ECO:0000256" key="1">
    <source>
        <dbReference type="SAM" id="MobiDB-lite"/>
    </source>
</evidence>
<dbReference type="KEGG" id="vg:80541282"/>
<feature type="compositionally biased region" description="Basic and acidic residues" evidence="1">
    <location>
        <begin position="213"/>
        <end position="222"/>
    </location>
</feature>
<keyword evidence="3" id="KW-1185">Reference proteome</keyword>
<dbReference type="Gene3D" id="2.70.40.20">
    <property type="entry name" value="Baculovirus telokin-like protein 20"/>
    <property type="match status" value="1"/>
</dbReference>
<dbReference type="Pfam" id="PF06088">
    <property type="entry name" value="TLP-20"/>
    <property type="match status" value="1"/>
</dbReference>
<dbReference type="Proteomes" id="UP001162233">
    <property type="component" value="Segment"/>
</dbReference>
<dbReference type="GeneID" id="80541282"/>
<dbReference type="SUPFAM" id="SSF51289">
    <property type="entry name" value="Tlp20, baculovirus telokin-like protein"/>
    <property type="match status" value="1"/>
</dbReference>
<organism evidence="2 3">
    <name type="scientific">Chrysodeixis includens nucleopolyhedrovirus</name>
    <dbReference type="NCBI Taxonomy" id="1207438"/>
    <lineage>
        <taxon>Viruses</taxon>
        <taxon>Viruses incertae sedis</taxon>
        <taxon>Naldaviricetes</taxon>
        <taxon>Lefavirales</taxon>
        <taxon>Baculoviridae</taxon>
        <taxon>Alphabaculovirus</taxon>
        <taxon>Alphabaculovirus chrincludentis</taxon>
        <taxon>Alphabaculovirus alterchrincludentis</taxon>
    </lineage>
</organism>
<feature type="region of interest" description="Disordered" evidence="1">
    <location>
        <begin position="150"/>
        <end position="222"/>
    </location>
</feature>
<proteinExistence type="predicted"/>
<sequence>MATNSSGTVDISVYVTLDKEDDRNILSFIVQDEYHLKKLAVGAYNLNILDTQIIAQFHDWKQHSVVAHGDYVILSNFNVYKNLNVILFNIKPTILKKGNCIFNIIFYNTDKILQKTDSIDTTPEKNTCNTSCNTTDFSIETTKSQLRQTENSKLFNKTFSENNKESEDDDDDDDDEEEESSESSVEDNLIDKNGNSTFYIEKRTTADENDGELASKRQKLDD</sequence>
<evidence type="ECO:0000313" key="3">
    <source>
        <dbReference type="Proteomes" id="UP001162233"/>
    </source>
</evidence>